<dbReference type="SUPFAM" id="SSF49265">
    <property type="entry name" value="Fibronectin type III"/>
    <property type="match status" value="2"/>
</dbReference>
<accession>A0A1F5SZZ2</accession>
<feature type="domain" description="Fibronectin type-III" evidence="2">
    <location>
        <begin position="546"/>
        <end position="635"/>
    </location>
</feature>
<feature type="transmembrane region" description="Helical" evidence="1">
    <location>
        <begin position="21"/>
        <end position="44"/>
    </location>
</feature>
<dbReference type="CDD" id="cd00063">
    <property type="entry name" value="FN3"/>
    <property type="match status" value="1"/>
</dbReference>
<dbReference type="Pfam" id="PF04773">
    <property type="entry name" value="FecR"/>
    <property type="match status" value="1"/>
</dbReference>
<dbReference type="InterPro" id="IPR013783">
    <property type="entry name" value="Ig-like_fold"/>
</dbReference>
<dbReference type="PANTHER" id="PTHR38731">
    <property type="entry name" value="LIPL45-RELATED LIPOPROTEIN-RELATED"/>
    <property type="match status" value="1"/>
</dbReference>
<dbReference type="AlphaFoldDB" id="A0A1F5SZZ2"/>
<dbReference type="Gene3D" id="2.60.40.10">
    <property type="entry name" value="Immunoglobulins"/>
    <property type="match status" value="4"/>
</dbReference>
<organism evidence="3 4">
    <name type="scientific">Candidatus Falkowbacteria bacterium RIFOXYC2_FULL_36_12</name>
    <dbReference type="NCBI Taxonomy" id="1798002"/>
    <lineage>
        <taxon>Bacteria</taxon>
        <taxon>Candidatus Falkowiibacteriota</taxon>
    </lineage>
</organism>
<evidence type="ECO:0000313" key="4">
    <source>
        <dbReference type="Proteomes" id="UP000179001"/>
    </source>
</evidence>
<dbReference type="Pfam" id="PF00041">
    <property type="entry name" value="fn3"/>
    <property type="match status" value="1"/>
</dbReference>
<dbReference type="InterPro" id="IPR036116">
    <property type="entry name" value="FN3_sf"/>
</dbReference>
<reference evidence="3 4" key="1">
    <citation type="journal article" date="2016" name="Nat. Commun.">
        <title>Thousands of microbial genomes shed light on interconnected biogeochemical processes in an aquifer system.</title>
        <authorList>
            <person name="Anantharaman K."/>
            <person name="Brown C.T."/>
            <person name="Hug L.A."/>
            <person name="Sharon I."/>
            <person name="Castelle C.J."/>
            <person name="Probst A.J."/>
            <person name="Thomas B.C."/>
            <person name="Singh A."/>
            <person name="Wilkins M.J."/>
            <person name="Karaoz U."/>
            <person name="Brodie E.L."/>
            <person name="Williams K.H."/>
            <person name="Hubbard S.S."/>
            <person name="Banfield J.F."/>
        </authorList>
    </citation>
    <scope>NUCLEOTIDE SEQUENCE [LARGE SCALE GENOMIC DNA]</scope>
</reference>
<protein>
    <recommendedName>
        <fullName evidence="2">Fibronectin type-III domain-containing protein</fullName>
    </recommendedName>
</protein>
<gene>
    <name evidence="3" type="ORF">A2478_03010</name>
</gene>
<dbReference type="Gene3D" id="2.60.120.1440">
    <property type="match status" value="1"/>
</dbReference>
<evidence type="ECO:0000259" key="2">
    <source>
        <dbReference type="PROSITE" id="PS50853"/>
    </source>
</evidence>
<keyword evidence="1" id="KW-1133">Transmembrane helix</keyword>
<evidence type="ECO:0000256" key="1">
    <source>
        <dbReference type="SAM" id="Phobius"/>
    </source>
</evidence>
<proteinExistence type="predicted"/>
<evidence type="ECO:0000313" key="3">
    <source>
        <dbReference type="EMBL" id="OGF32270.1"/>
    </source>
</evidence>
<name>A0A1F5SZZ2_9BACT</name>
<dbReference type="PROSITE" id="PS50853">
    <property type="entry name" value="FN3"/>
    <property type="match status" value="2"/>
</dbReference>
<keyword evidence="1" id="KW-0812">Transmembrane</keyword>
<dbReference type="InterPro" id="IPR006860">
    <property type="entry name" value="FecR"/>
</dbReference>
<comment type="caution">
    <text evidence="3">The sequence shown here is derived from an EMBL/GenBank/DDBJ whole genome shotgun (WGS) entry which is preliminary data.</text>
</comment>
<dbReference type="InterPro" id="IPR003961">
    <property type="entry name" value="FN3_dom"/>
</dbReference>
<sequence length="635" mass="71434">MKIYSSFTPKKPKKIWAKPKFLSKKFFIFFIILIILFLIIIFNLNSPKSSEQISLVDTNSSEKLSEAQIIGIKGIVQIYQQEENQWTNLNQDDILAEGSTILTSDSGRAIIKLPDGSIFRMNSNSQITLEQFNFANIVLIQEKGEVYHRVNEQSPSIYNVRHNLTESTALGTGFDLIVSEQNSELQVIASRVKVKVYENTDLDNILSMRTIDEGYYAKINPTLEPDKMIESEEKELADIINNDWLVWNKEQDSQLGVYLGIFEKNIVLTLSEPTQTELKTNEDKITIKGSTDTEAEIFIDGKDVKNNNGNFETEVALQAGENIINIVVKKDKKIEKKILYITKTDAEENITLTSTLQNKNLSLSWKINSETTPTGYRVFQATTNNISSGTEPYHFTENTSDIWENLADGTYYFRVCAFADDKCISWSNTISEKIGGVSASLSLTGTKTSNSISLTWSGENLTDNQFDNFHILFSNETTPSWPTSNYHVVNKLIFTDTLTDLTNDTEYKIRVCLFKDNDCQTYSNILTIKTDPAENTNTETPPTNSNPGAITLSGESEQSAVNLSLTTANPTNSEFFIMVSFSTEPTLENSDTVKTSNKNYRWANLKPATTYFFRVCQAVGEACGTYSNIISLTTK</sequence>
<feature type="domain" description="Fibronectin type-III" evidence="2">
    <location>
        <begin position="437"/>
        <end position="533"/>
    </location>
</feature>
<dbReference type="STRING" id="1798002.A2478_03010"/>
<dbReference type="Proteomes" id="UP000179001">
    <property type="component" value="Unassembled WGS sequence"/>
</dbReference>
<keyword evidence="1" id="KW-0472">Membrane</keyword>
<dbReference type="EMBL" id="MFGJ01000006">
    <property type="protein sequence ID" value="OGF32270.1"/>
    <property type="molecule type" value="Genomic_DNA"/>
</dbReference>